<dbReference type="PANTHER" id="PTHR46910:SF13">
    <property type="entry name" value="SPECIFIC TRANSCRIPTION FACTOR, PUTATIVE (AFU_ORTHOLOGUE AFUA_4G06190)-RELATED"/>
    <property type="match status" value="1"/>
</dbReference>
<feature type="region of interest" description="Disordered" evidence="2">
    <location>
        <begin position="138"/>
        <end position="167"/>
    </location>
</feature>
<reference evidence="4" key="1">
    <citation type="journal article" date="2017" name="Nat. Microbiol.">
        <title>Global analysis of biosynthetic gene clusters reveals vast potential of secondary metabolite production in Penicillium species.</title>
        <authorList>
            <person name="Nielsen J.C."/>
            <person name="Grijseels S."/>
            <person name="Prigent S."/>
            <person name="Ji B."/>
            <person name="Dainat J."/>
            <person name="Nielsen K.F."/>
            <person name="Frisvad J.C."/>
            <person name="Workman M."/>
            <person name="Nielsen J."/>
        </authorList>
    </citation>
    <scope>NUCLEOTIDE SEQUENCE [LARGE SCALE GENOMIC DNA]</scope>
    <source>
        <strain evidence="4">IBT 14082</strain>
    </source>
</reference>
<evidence type="ECO:0000256" key="2">
    <source>
        <dbReference type="SAM" id="MobiDB-lite"/>
    </source>
</evidence>
<feature type="compositionally biased region" description="Low complexity" evidence="2">
    <location>
        <begin position="664"/>
        <end position="682"/>
    </location>
</feature>
<protein>
    <recommendedName>
        <fullName evidence="5">Transcription factor domain-containing protein</fullName>
    </recommendedName>
</protein>
<dbReference type="InterPro" id="IPR050987">
    <property type="entry name" value="AtrR-like"/>
</dbReference>
<feature type="region of interest" description="Disordered" evidence="2">
    <location>
        <begin position="1"/>
        <end position="22"/>
    </location>
</feature>
<keyword evidence="4" id="KW-1185">Reference proteome</keyword>
<evidence type="ECO:0000313" key="3">
    <source>
        <dbReference type="EMBL" id="OQE15773.1"/>
    </source>
</evidence>
<dbReference type="EMBL" id="MLQL01000030">
    <property type="protein sequence ID" value="OQE15773.1"/>
    <property type="molecule type" value="Genomic_DNA"/>
</dbReference>
<evidence type="ECO:0000256" key="1">
    <source>
        <dbReference type="ARBA" id="ARBA00023242"/>
    </source>
</evidence>
<feature type="compositionally biased region" description="Polar residues" evidence="2">
    <location>
        <begin position="654"/>
        <end position="663"/>
    </location>
</feature>
<dbReference type="OrthoDB" id="2123952at2759"/>
<evidence type="ECO:0008006" key="5">
    <source>
        <dbReference type="Google" id="ProtNLM"/>
    </source>
</evidence>
<proteinExistence type="predicted"/>
<dbReference type="STRING" id="254877.A0A1V6SQD2"/>
<organism evidence="3 4">
    <name type="scientific">Penicillium flavigenum</name>
    <dbReference type="NCBI Taxonomy" id="254877"/>
    <lineage>
        <taxon>Eukaryota</taxon>
        <taxon>Fungi</taxon>
        <taxon>Dikarya</taxon>
        <taxon>Ascomycota</taxon>
        <taxon>Pezizomycotina</taxon>
        <taxon>Eurotiomycetes</taxon>
        <taxon>Eurotiomycetidae</taxon>
        <taxon>Eurotiales</taxon>
        <taxon>Aspergillaceae</taxon>
        <taxon>Penicillium</taxon>
    </lineage>
</organism>
<evidence type="ECO:0000313" key="4">
    <source>
        <dbReference type="Proteomes" id="UP000191342"/>
    </source>
</evidence>
<accession>A0A1V6SQD2</accession>
<dbReference type="Proteomes" id="UP000191342">
    <property type="component" value="Unassembled WGS sequence"/>
</dbReference>
<feature type="region of interest" description="Disordered" evidence="2">
    <location>
        <begin position="641"/>
        <end position="682"/>
    </location>
</feature>
<gene>
    <name evidence="3" type="ORF">PENFLA_c030G02575</name>
</gene>
<sequence length="807" mass="89323">MARWNHAASREQDLRPPQIQASDERHMQFMPVQPVGDGKADVTANNLAGTAVTGASSAATSKTLGIFDIQGGRQHCKRRTSVGRKTKRIYPGPSLAGQVASLRVQLNNVKPMAKAINEPNSSTRDASTNSLLSVEHRCSDGESMGVPNRQDQACRDGSESNRTNQVFYGPTSADYSMNLVRMKLRERSILTPLHRRPMLPSFEEGITSSTSHWQPTRHSDRHQLLQFRACLTLQDAKDALSTYHEVVGALHPFVESERMEKQLGVWYSYDSSHFTGGHNQPDDDDLITLVLMLAIAAQAQVDTIQAKLAVVMHSSVQHAANATATSGTASMKKATIVLLLGYYYFCYDLPRLALRMCGTAGRILLELGFHNGDVLDEVLNSDGERKAVCVMMASIIILDRQWSAMTGLPANFPNATFNPTPTYLIDAPYTNAMYKLVLISDRFNEPIMLAARGNSHIDDDSIELLVFQIQRWEQSFVGEEIHRDRESSDSNPAAVPPPWALLVVFRAASLRSLLLRPYFFPTSHIQGSRKHILPALALASHVMDALTTLDLTTTIYRNQRPYYQYILASICALMFLVTAYVEEHRQALSQYLPPDYDDQILNCFRLAKGLTEKYAGVSKAAHTLWKRIRELCNAMESYGSQSSTETGAPLATAPANTGSTTVNPPLSSQQSQSPACPQAQEQPHTVMQDFPFRFDPWYFGGSLDMDFTVDGDNGVLQSSQAWGLAGWPYNSQYSFVIDQVKGLTAMEFINTGYASARNGIVVEVARGQPDGPYEQVIPLISRPQHTLVPGMIDAQIHALGGNIEKEY</sequence>
<keyword evidence="1" id="KW-0539">Nucleus</keyword>
<dbReference type="PANTHER" id="PTHR46910">
    <property type="entry name" value="TRANSCRIPTION FACTOR PDR1"/>
    <property type="match status" value="1"/>
</dbReference>
<dbReference type="CDD" id="cd12148">
    <property type="entry name" value="fungal_TF_MHR"/>
    <property type="match status" value="1"/>
</dbReference>
<comment type="caution">
    <text evidence="3">The sequence shown here is derived from an EMBL/GenBank/DDBJ whole genome shotgun (WGS) entry which is preliminary data.</text>
</comment>
<dbReference type="GO" id="GO:0003700">
    <property type="term" value="F:DNA-binding transcription factor activity"/>
    <property type="evidence" value="ECO:0007669"/>
    <property type="project" value="InterPro"/>
</dbReference>
<name>A0A1V6SQD2_9EURO</name>
<dbReference type="AlphaFoldDB" id="A0A1V6SQD2"/>